<protein>
    <submittedName>
        <fullName evidence="3">Mucin-associated surface protein (MASP)</fullName>
    </submittedName>
</protein>
<evidence type="ECO:0000256" key="1">
    <source>
        <dbReference type="SAM" id="MobiDB-lite"/>
    </source>
</evidence>
<feature type="compositionally biased region" description="Polar residues" evidence="1">
    <location>
        <begin position="37"/>
        <end position="48"/>
    </location>
</feature>
<gene>
    <name evidence="3" type="ORF">C4B63_27g54</name>
</gene>
<dbReference type="Proteomes" id="UP000246121">
    <property type="component" value="Unassembled WGS sequence"/>
</dbReference>
<name>A0A2V2VIM0_TRYCR</name>
<dbReference type="VEuPathDB" id="TriTrypDB:TcCLB.510279.60"/>
<dbReference type="VEuPathDB" id="TriTrypDB:TCDM_10034"/>
<feature type="compositionally biased region" description="Polar residues" evidence="1">
    <location>
        <begin position="60"/>
        <end position="74"/>
    </location>
</feature>
<keyword evidence="2" id="KW-0732">Signal</keyword>
<feature type="compositionally biased region" description="Basic and acidic residues" evidence="1">
    <location>
        <begin position="276"/>
        <end position="287"/>
    </location>
</feature>
<comment type="caution">
    <text evidence="3">The sequence shown here is derived from an EMBL/GenBank/DDBJ whole genome shotgun (WGS) entry which is preliminary data.</text>
</comment>
<feature type="chain" id="PRO_5015868559" evidence="2">
    <location>
        <begin position="28"/>
        <end position="342"/>
    </location>
</feature>
<feature type="compositionally biased region" description="Acidic residues" evidence="1">
    <location>
        <begin position="110"/>
        <end position="121"/>
    </location>
</feature>
<evidence type="ECO:0000313" key="4">
    <source>
        <dbReference type="Proteomes" id="UP000246121"/>
    </source>
</evidence>
<dbReference type="EMBL" id="PRFA01000027">
    <property type="protein sequence ID" value="PWU94223.1"/>
    <property type="molecule type" value="Genomic_DNA"/>
</dbReference>
<dbReference type="AlphaFoldDB" id="A0A2V2VIM0"/>
<organism evidence="3 4">
    <name type="scientific">Trypanosoma cruzi</name>
    <dbReference type="NCBI Taxonomy" id="5693"/>
    <lineage>
        <taxon>Eukaryota</taxon>
        <taxon>Discoba</taxon>
        <taxon>Euglenozoa</taxon>
        <taxon>Kinetoplastea</taxon>
        <taxon>Metakinetoplastina</taxon>
        <taxon>Trypanosomatida</taxon>
        <taxon>Trypanosomatidae</taxon>
        <taxon>Trypanosoma</taxon>
        <taxon>Schizotrypanum</taxon>
    </lineage>
</organism>
<feature type="region of interest" description="Disordered" evidence="1">
    <location>
        <begin position="33"/>
        <end position="320"/>
    </location>
</feature>
<dbReference type="VEuPathDB" id="TriTrypDB:TcBrA4_0108710"/>
<sequence>MAMMMTGRVLLVCALCVLWCGFSGIAADSGVAAGKGNASTGNDGQKQTGGVPPPGKNIASPVTSGQESAGSTIRNEQKPQDSEAAIVLPKHITSDQEQEDDEEKEKAGEEDAEEDEVGEEERETRDDPRPPPLGSPQPPGEPTTTINEKTAEELPSAAGGSDQEQVLKSSTPTAPTAAASPLKAAAKPQVKNENPVSANLDTVQHVQNAQRGREPDGESRKEDNVPPTNKQQDGTSDSHAELNPTSRLPAKSVTVSNGPDKATPEGISNKNTTADSEVKESSQEDGNRSGNAKETPLNTTAMTKATTNKDDSDSRTAVSHTTSPLLLLLLVACAAAAAVVAA</sequence>
<feature type="compositionally biased region" description="Pro residues" evidence="1">
    <location>
        <begin position="130"/>
        <end position="141"/>
    </location>
</feature>
<feature type="compositionally biased region" description="Polar residues" evidence="1">
    <location>
        <begin position="226"/>
        <end position="237"/>
    </location>
</feature>
<dbReference type="VEuPathDB" id="TriTrypDB:TCSYLVIO_008091"/>
<proteinExistence type="predicted"/>
<dbReference type="VEuPathDB" id="TriTrypDB:TcG_12599"/>
<dbReference type="VEuPathDB" id="TriTrypDB:C4B63_27g54"/>
<dbReference type="VEuPathDB" id="TriTrypDB:TcCL_ESM08051"/>
<dbReference type="VEuPathDB" id="TriTrypDB:ECC02_013687"/>
<dbReference type="VEuPathDB" id="TriTrypDB:BCY84_19312"/>
<reference evidence="3 4" key="1">
    <citation type="journal article" date="2018" name="Microb. Genom.">
        <title>Expanding an expanded genome: long-read sequencing of Trypanosoma cruzi.</title>
        <authorList>
            <person name="Berna L."/>
            <person name="Rodriguez M."/>
            <person name="Chiribao M.L."/>
            <person name="Parodi-Talice A."/>
            <person name="Pita S."/>
            <person name="Rijo G."/>
            <person name="Alvarez-Valin F."/>
            <person name="Robello C."/>
        </authorList>
    </citation>
    <scope>NUCLEOTIDE SEQUENCE [LARGE SCALE GENOMIC DNA]</scope>
    <source>
        <strain evidence="3 4">Dm28c</strain>
    </source>
</reference>
<feature type="compositionally biased region" description="Basic and acidic residues" evidence="1">
    <location>
        <begin position="211"/>
        <end position="224"/>
    </location>
</feature>
<feature type="signal peptide" evidence="2">
    <location>
        <begin position="1"/>
        <end position="27"/>
    </location>
</feature>
<feature type="compositionally biased region" description="Polar residues" evidence="1">
    <location>
        <begin position="191"/>
        <end position="210"/>
    </location>
</feature>
<dbReference type="VEuPathDB" id="TriTrypDB:C3747_20g380"/>
<accession>A0A2V2VIM0</accession>
<evidence type="ECO:0000256" key="2">
    <source>
        <dbReference type="SAM" id="SignalP"/>
    </source>
</evidence>
<feature type="compositionally biased region" description="Polar residues" evidence="1">
    <location>
        <begin position="266"/>
        <end position="275"/>
    </location>
</feature>
<feature type="compositionally biased region" description="Low complexity" evidence="1">
    <location>
        <begin position="167"/>
        <end position="187"/>
    </location>
</feature>
<evidence type="ECO:0000313" key="3">
    <source>
        <dbReference type="EMBL" id="PWU94223.1"/>
    </source>
</evidence>